<reference evidence="12 13" key="1">
    <citation type="submission" date="2017-05" db="EMBL/GenBank/DDBJ databases">
        <title>Genomic insights into alkan degradation activity of Oleiphilus messinensis.</title>
        <authorList>
            <person name="Kozyavkin S.A."/>
            <person name="Slesarev A.I."/>
            <person name="Golyshin P.N."/>
            <person name="Korzhenkov A."/>
            <person name="Golyshina O.N."/>
            <person name="Toshchakov S.V."/>
        </authorList>
    </citation>
    <scope>NUCLEOTIDE SEQUENCE [LARGE SCALE GENOMIC DNA]</scope>
    <source>
        <strain evidence="12 13">ME102</strain>
    </source>
</reference>
<evidence type="ECO:0000256" key="5">
    <source>
        <dbReference type="ARBA" id="ARBA00022679"/>
    </source>
</evidence>
<dbReference type="GO" id="GO:0016020">
    <property type="term" value="C:membrane"/>
    <property type="evidence" value="ECO:0007669"/>
    <property type="project" value="UniProtKB-SubCell"/>
</dbReference>
<dbReference type="GO" id="GO:0000155">
    <property type="term" value="F:phosphorelay sensor kinase activity"/>
    <property type="evidence" value="ECO:0007669"/>
    <property type="project" value="InterPro"/>
</dbReference>
<dbReference type="InterPro" id="IPR050428">
    <property type="entry name" value="TCS_sensor_his_kinase"/>
</dbReference>
<protein>
    <recommendedName>
        <fullName evidence="3">histidine kinase</fullName>
        <ecNumber evidence="3">2.7.13.3</ecNumber>
    </recommendedName>
</protein>
<dbReference type="Proteomes" id="UP000196027">
    <property type="component" value="Chromosome"/>
</dbReference>
<keyword evidence="4" id="KW-0597">Phosphoprotein</keyword>
<dbReference type="SMART" id="SM00388">
    <property type="entry name" value="HisKA"/>
    <property type="match status" value="1"/>
</dbReference>
<evidence type="ECO:0000256" key="8">
    <source>
        <dbReference type="ARBA" id="ARBA00022989"/>
    </source>
</evidence>
<dbReference type="InterPro" id="IPR036097">
    <property type="entry name" value="HisK_dim/P_sf"/>
</dbReference>
<dbReference type="EC" id="2.7.13.3" evidence="3"/>
<dbReference type="EMBL" id="CP021425">
    <property type="protein sequence ID" value="ARU54464.1"/>
    <property type="molecule type" value="Genomic_DNA"/>
</dbReference>
<dbReference type="Gene3D" id="2.60.40.1190">
    <property type="match status" value="1"/>
</dbReference>
<dbReference type="CDD" id="cd00082">
    <property type="entry name" value="HisKA"/>
    <property type="match status" value="1"/>
</dbReference>
<evidence type="ECO:0000256" key="3">
    <source>
        <dbReference type="ARBA" id="ARBA00012438"/>
    </source>
</evidence>
<dbReference type="InterPro" id="IPR004358">
    <property type="entry name" value="Sig_transdc_His_kin-like_C"/>
</dbReference>
<gene>
    <name evidence="12" type="ORF">OLMES_0360</name>
</gene>
<comment type="catalytic activity">
    <reaction evidence="1">
        <text>ATP + protein L-histidine = ADP + protein N-phospho-L-histidine.</text>
        <dbReference type="EC" id="2.7.13.3"/>
    </reaction>
</comment>
<keyword evidence="8 10" id="KW-1133">Transmembrane helix</keyword>
<dbReference type="PANTHER" id="PTHR45436:SF5">
    <property type="entry name" value="SENSOR HISTIDINE KINASE TRCS"/>
    <property type="match status" value="1"/>
</dbReference>
<dbReference type="PRINTS" id="PR00344">
    <property type="entry name" value="BCTRLSENSOR"/>
</dbReference>
<dbReference type="Pfam" id="PF02518">
    <property type="entry name" value="HATPase_c"/>
    <property type="match status" value="1"/>
</dbReference>
<keyword evidence="7 12" id="KW-0418">Kinase</keyword>
<evidence type="ECO:0000259" key="11">
    <source>
        <dbReference type="PROSITE" id="PS50109"/>
    </source>
</evidence>
<dbReference type="InterPro" id="IPR003661">
    <property type="entry name" value="HisK_dim/P_dom"/>
</dbReference>
<dbReference type="InterPro" id="IPR036890">
    <property type="entry name" value="HATPase_C_sf"/>
</dbReference>
<evidence type="ECO:0000256" key="1">
    <source>
        <dbReference type="ARBA" id="ARBA00000085"/>
    </source>
</evidence>
<evidence type="ECO:0000313" key="13">
    <source>
        <dbReference type="Proteomes" id="UP000196027"/>
    </source>
</evidence>
<dbReference type="Gene3D" id="3.30.565.10">
    <property type="entry name" value="Histidine kinase-like ATPase, C-terminal domain"/>
    <property type="match status" value="1"/>
</dbReference>
<keyword evidence="5" id="KW-0808">Transferase</keyword>
<accession>A0A1Y0I4T5</accession>
<name>A0A1Y0I4T5_9GAMM</name>
<dbReference type="PANTHER" id="PTHR45436">
    <property type="entry name" value="SENSOR HISTIDINE KINASE YKOH"/>
    <property type="match status" value="1"/>
</dbReference>
<sequence length="735" mass="82084">MRLKYQLILISLVTLILPWSAYQFIHQLEAELRFKQQSMLQHNATITARFLAQTTIFDGTAQGKDGASVYAFALPQPVFLDGYFDDWLALGVDTREIKSDFLPTNDTFQVSYLLGFYQDRLYAYINVTDPDIHRHNPNPGQHNSTTDNIQFEYRDHNGVHRRGTLFATSPGLINSTTQGQDIPVEVDAYWQYSETGYTVEISIPFADAKGGFGFTVINPENAPPDPFIPPRSLGNILPLPASVAPTFSNPHSSSPEFNGYYDDPRTMEPDLLPTPLKPQADRDVPTLRFSDPEINRYLAEFSTAGIKMTVIDQQGWIIGKSGELESQHSFPIITASSSFFKDIVGTLIRWTLFEKPPRSQQQPSADRDQSDLAQQALKGSPTITWQAQGSRNYALISSVVPLFQNQKIVGALRLDQNTDAIASISNETIFDMVAIAAASIFIIMIMLLGFASLLSWRIQKLSKQIDACFSTDGVPQNSLIPGTGQDEISDLRRRFAALLDANMAYTAYLQSFAQKLSHEIKTPVAIIRSSLDNASLHNNIPTELNEYIERGQSGVKRISGIIDSMRAATRLEKLIQTADNVEFDLYPVVAEYSAAFQLAAPKLKVMFEAAELTYPVQGNPDLIAQLLDKLLDNAKDFTPEGKSIRLRLFQKHQTIILEVENEGPALPERMQQQIFQPFISIRSNEQQHRNDSHMGLGLVIVKLITDFHRGRIEAQNLTGNTGVRFTLILPAGPTP</sequence>
<dbReference type="RefSeq" id="WP_087459663.1">
    <property type="nucleotide sequence ID" value="NZ_CP021425.1"/>
</dbReference>
<keyword evidence="6 10" id="KW-0812">Transmembrane</keyword>
<evidence type="ECO:0000256" key="4">
    <source>
        <dbReference type="ARBA" id="ARBA00022553"/>
    </source>
</evidence>
<organism evidence="12 13">
    <name type="scientific">Oleiphilus messinensis</name>
    <dbReference type="NCBI Taxonomy" id="141451"/>
    <lineage>
        <taxon>Bacteria</taxon>
        <taxon>Pseudomonadati</taxon>
        <taxon>Pseudomonadota</taxon>
        <taxon>Gammaproteobacteria</taxon>
        <taxon>Oceanospirillales</taxon>
        <taxon>Oleiphilaceae</taxon>
        <taxon>Oleiphilus</taxon>
    </lineage>
</organism>
<dbReference type="Gene3D" id="1.10.287.130">
    <property type="match status" value="1"/>
</dbReference>
<evidence type="ECO:0000313" key="12">
    <source>
        <dbReference type="EMBL" id="ARU54464.1"/>
    </source>
</evidence>
<dbReference type="SUPFAM" id="SSF55874">
    <property type="entry name" value="ATPase domain of HSP90 chaperone/DNA topoisomerase II/histidine kinase"/>
    <property type="match status" value="1"/>
</dbReference>
<dbReference type="Pfam" id="PF00512">
    <property type="entry name" value="HisKA"/>
    <property type="match status" value="1"/>
</dbReference>
<proteinExistence type="predicted"/>
<comment type="subcellular location">
    <subcellularLocation>
        <location evidence="2">Membrane</location>
    </subcellularLocation>
</comment>
<evidence type="ECO:0000256" key="2">
    <source>
        <dbReference type="ARBA" id="ARBA00004370"/>
    </source>
</evidence>
<evidence type="ECO:0000256" key="6">
    <source>
        <dbReference type="ARBA" id="ARBA00022692"/>
    </source>
</evidence>
<keyword evidence="13" id="KW-1185">Reference proteome</keyword>
<dbReference type="InterPro" id="IPR003594">
    <property type="entry name" value="HATPase_dom"/>
</dbReference>
<feature type="domain" description="Histidine kinase" evidence="11">
    <location>
        <begin position="515"/>
        <end position="733"/>
    </location>
</feature>
<dbReference type="AlphaFoldDB" id="A0A1Y0I4T5"/>
<dbReference type="InterPro" id="IPR005467">
    <property type="entry name" value="His_kinase_dom"/>
</dbReference>
<dbReference type="SMART" id="SM00387">
    <property type="entry name" value="HATPase_c"/>
    <property type="match status" value="1"/>
</dbReference>
<evidence type="ECO:0000256" key="10">
    <source>
        <dbReference type="SAM" id="Phobius"/>
    </source>
</evidence>
<evidence type="ECO:0000256" key="7">
    <source>
        <dbReference type="ARBA" id="ARBA00022777"/>
    </source>
</evidence>
<dbReference type="KEGG" id="ome:OLMES_0360"/>
<evidence type="ECO:0000256" key="9">
    <source>
        <dbReference type="ARBA" id="ARBA00023136"/>
    </source>
</evidence>
<feature type="transmembrane region" description="Helical" evidence="10">
    <location>
        <begin position="432"/>
        <end position="454"/>
    </location>
</feature>
<dbReference type="OrthoDB" id="9804645at2"/>
<dbReference type="SUPFAM" id="SSF49344">
    <property type="entry name" value="CBD9-like"/>
    <property type="match status" value="1"/>
</dbReference>
<dbReference type="SUPFAM" id="SSF47384">
    <property type="entry name" value="Homodimeric domain of signal transducing histidine kinase"/>
    <property type="match status" value="1"/>
</dbReference>
<keyword evidence="9 10" id="KW-0472">Membrane</keyword>
<dbReference type="PROSITE" id="PS50109">
    <property type="entry name" value="HIS_KIN"/>
    <property type="match status" value="1"/>
</dbReference>